<organism evidence="2 3">
    <name type="scientific">Sphingomonas turrisvirgatae</name>
    <dbReference type="NCBI Taxonomy" id="1888892"/>
    <lineage>
        <taxon>Bacteria</taxon>
        <taxon>Pseudomonadati</taxon>
        <taxon>Pseudomonadota</taxon>
        <taxon>Alphaproteobacteria</taxon>
        <taxon>Sphingomonadales</taxon>
        <taxon>Sphingomonadaceae</taxon>
        <taxon>Sphingomonas</taxon>
    </lineage>
</organism>
<feature type="chain" id="PRO_5009132211" evidence="1">
    <location>
        <begin position="21"/>
        <end position="82"/>
    </location>
</feature>
<evidence type="ECO:0000256" key="1">
    <source>
        <dbReference type="SAM" id="SignalP"/>
    </source>
</evidence>
<feature type="signal peptide" evidence="1">
    <location>
        <begin position="1"/>
        <end position="20"/>
    </location>
</feature>
<keyword evidence="1" id="KW-0732">Signal</keyword>
<accession>A0A1E3LWA3</accession>
<keyword evidence="3" id="KW-1185">Reference proteome</keyword>
<name>A0A1E3LWA3_9SPHN</name>
<comment type="caution">
    <text evidence="2">The sequence shown here is derived from an EMBL/GenBank/DDBJ whole genome shotgun (WGS) entry which is preliminary data.</text>
</comment>
<dbReference type="OrthoDB" id="9943307at2"/>
<reference evidence="2 3" key="1">
    <citation type="submission" date="2016-08" db="EMBL/GenBank/DDBJ databases">
        <title>Draft genome of the agarase producing Sphingomonas sp. MCT13.</title>
        <authorList>
            <person name="D'Andrea M.M."/>
            <person name="Rossolini G.M."/>
            <person name="Thaller M.C."/>
        </authorList>
    </citation>
    <scope>NUCLEOTIDE SEQUENCE [LARGE SCALE GENOMIC DNA]</scope>
    <source>
        <strain evidence="2 3">MCT13</strain>
    </source>
</reference>
<dbReference type="AlphaFoldDB" id="A0A1E3LWA3"/>
<gene>
    <name evidence="2" type="ORF">BFL28_15995</name>
</gene>
<proteinExistence type="predicted"/>
<dbReference type="RefSeq" id="WP_035386549.1">
    <property type="nucleotide sequence ID" value="NZ_MDDS01000021.1"/>
</dbReference>
<protein>
    <submittedName>
        <fullName evidence="2">Uncharacterized protein</fullName>
    </submittedName>
</protein>
<evidence type="ECO:0000313" key="2">
    <source>
        <dbReference type="EMBL" id="ODP38009.1"/>
    </source>
</evidence>
<evidence type="ECO:0000313" key="3">
    <source>
        <dbReference type="Proteomes" id="UP000094487"/>
    </source>
</evidence>
<dbReference type="EMBL" id="MDDS01000021">
    <property type="protein sequence ID" value="ODP38009.1"/>
    <property type="molecule type" value="Genomic_DNA"/>
</dbReference>
<dbReference type="STRING" id="1888892.BFL28_15995"/>
<dbReference type="Proteomes" id="UP000094487">
    <property type="component" value="Unassembled WGS sequence"/>
</dbReference>
<sequence>MKMMMILLGLAMAAATPAPAQVNPQVDPTVMTGWAGGAAAQQRLRQRQGLAGKRTARRCSYYARDPKLRCPSKRPARRSYRY</sequence>